<feature type="region of interest" description="Disordered" evidence="2">
    <location>
        <begin position="710"/>
        <end position="778"/>
    </location>
</feature>
<feature type="compositionally biased region" description="Polar residues" evidence="2">
    <location>
        <begin position="449"/>
        <end position="462"/>
    </location>
</feature>
<protein>
    <recommendedName>
        <fullName evidence="5">WW domain-containing protein</fullName>
    </recommendedName>
</protein>
<evidence type="ECO:0000256" key="2">
    <source>
        <dbReference type="SAM" id="MobiDB-lite"/>
    </source>
</evidence>
<organism evidence="3 4">
    <name type="scientific">Phellinidium pouzarii</name>
    <dbReference type="NCBI Taxonomy" id="167371"/>
    <lineage>
        <taxon>Eukaryota</taxon>
        <taxon>Fungi</taxon>
        <taxon>Dikarya</taxon>
        <taxon>Basidiomycota</taxon>
        <taxon>Agaricomycotina</taxon>
        <taxon>Agaricomycetes</taxon>
        <taxon>Hymenochaetales</taxon>
        <taxon>Hymenochaetaceae</taxon>
        <taxon>Phellinidium</taxon>
    </lineage>
</organism>
<comment type="caution">
    <text evidence="3">The sequence shown here is derived from an EMBL/GenBank/DDBJ whole genome shotgun (WGS) entry which is preliminary data.</text>
</comment>
<feature type="compositionally biased region" description="Low complexity" evidence="2">
    <location>
        <begin position="578"/>
        <end position="592"/>
    </location>
</feature>
<keyword evidence="1" id="KW-0175">Coiled coil</keyword>
<dbReference type="PANTHER" id="PTHR34491">
    <property type="entry name" value="A-TYPE INCLUSION PROTEIN, PUTATIVE-RELATED"/>
    <property type="match status" value="1"/>
</dbReference>
<feature type="compositionally biased region" description="Low complexity" evidence="2">
    <location>
        <begin position="737"/>
        <end position="775"/>
    </location>
</feature>
<evidence type="ECO:0000313" key="4">
    <source>
        <dbReference type="Proteomes" id="UP000308199"/>
    </source>
</evidence>
<feature type="compositionally biased region" description="Polar residues" evidence="2">
    <location>
        <begin position="562"/>
        <end position="577"/>
    </location>
</feature>
<feature type="region of interest" description="Disordered" evidence="2">
    <location>
        <begin position="431"/>
        <end position="462"/>
    </location>
</feature>
<feature type="compositionally biased region" description="Low complexity" evidence="2">
    <location>
        <begin position="137"/>
        <end position="159"/>
    </location>
</feature>
<sequence>MLPASPLPLDPDTRPLPPKWTEHFDAGRGIRYYQNNAAFPPRLSCVHPAGPLIPGSDTQRHPQTARTISFAQQLYASAFGGSSGPATSIPPVLSINPNAHAESRAPGMRLNASLLVPVPSRFTNTAGANVSTGRQGPPALASSSPDASNATPASSSLPASSPPSPPDVSRVLVQHSAPGYLDLRTAPPTQTSSLPPRAHSDAPDQVFSHVVDVFSGCLNQLQLDSDHQEYIEQQDNIDEEHGIRRLTRRPTLPLYSLTAEDGLSVDADYANARGPQSMLDEEGNPIVSAIGQMSLDTEDRGRDEVRSRELVGDTVELVGEGDPHVPSVSRQITPPAFPPGVQHRAQPLPSVSPVNTAAVAIPTTSSPSLIYSPVRASGHDSSTESSTQPARRLPSVAGANAVVPDTGPGARCISGPCTLNTHAPTLSLPASPLVTPPLTSAPAGVPVPGSSQLPSSNQNLRNDASSTYARSLYSSAFSSPLQARPRTAGSASSAASTPLTSPSPSAVTHPRAYPVALPQTAVEVDTAFVSAGTHAHAQSASSTPPPLPQRRSASGTVPVDSAQPQPQSQIRNEPPSRSQAQFTAQTQSASSYRYSVSVTSPSASSISSVSSRSLLSGFWGVSRAQRKEEERRLEWERVEREKAREERERVVREGQVVREAERRRVPPPFVPRAPDAGDAPVSLYGSGLSRQLSTKVSAAGASDQVHGVQNVTTAHPSPPPPQSPQSLSPSVFPPSQIPQQQLSQQSYPQQQYLQQPQYAQQSLPQQQQQQQQQQQRGFRDTLLSTIGGRNMSSAVAGGVAGMVGGALLGAVAVAEGQDLMSGIANGLGQVVNGVDLGQLTSGVHLGQLPNGVDPIQLANGVVDLGQLTNVVDFNGLGDSVYENDNTEMGGNAFDPTDGAFDPTSGVFNPIDGTFDSTDGGYDPTDGVCSPSDGQYDPANGTYNSTDGTYDPTNGTYDLTDTTYDPSSPDDPTDGSYSPADGGYDPITGTYAPTDGSCDSSASSPHQGQDLGQQQEDGNSDQQQPQTHAAHQHQPQPHVTQQQTQQQTHVTQQQAHVAHHHQQIHATHQQTHVTQQQAHAAHQQQTQIHGIQQHTHATQQGMHFQKWMQQQIRQQTQLQQMLQTQLQLQLQQQNYSQAQATASLLANLQQQQQLQLQATLVGAGVNEIGTGSTILSQGGGSGSAPGSIDVSSMGNNVNSNSHVNQAHAQLAPISGSQQHAASTTGSGPGHLNITGRPHTQSAVGIHPPSVSVNPASYLHQYQHQLQNANQHLHQATQGQPQQSQNILQLAQPQQLAHQPQNTQLQLAQLQQLVQRPQNTQLNQLGHLQLAQQSQNAQIHQLHQDAMHTHSNSLGLSANTQQQLGRLAVNGALRVGGILLSNALTGNAGGNGVGASQ</sequence>
<keyword evidence="4" id="KW-1185">Reference proteome</keyword>
<feature type="compositionally biased region" description="Low complexity" evidence="2">
    <location>
        <begin position="1006"/>
        <end position="1055"/>
    </location>
</feature>
<reference evidence="3 4" key="1">
    <citation type="submission" date="2019-02" db="EMBL/GenBank/DDBJ databases">
        <title>Genome sequencing of the rare red list fungi Phellinidium pouzarii.</title>
        <authorList>
            <person name="Buettner E."/>
            <person name="Kellner H."/>
        </authorList>
    </citation>
    <scope>NUCLEOTIDE SEQUENCE [LARGE SCALE GENOMIC DNA]</scope>
    <source>
        <strain evidence="3 4">DSM 108285</strain>
    </source>
</reference>
<feature type="region of interest" description="Disordered" evidence="2">
    <location>
        <begin position="533"/>
        <end position="592"/>
    </location>
</feature>
<feature type="region of interest" description="Disordered" evidence="2">
    <location>
        <begin position="374"/>
        <end position="406"/>
    </location>
</feature>
<name>A0A4V3XBM8_9AGAM</name>
<feature type="compositionally biased region" description="Low complexity" evidence="2">
    <location>
        <begin position="951"/>
        <end position="966"/>
    </location>
</feature>
<proteinExistence type="predicted"/>
<feature type="compositionally biased region" description="Polar residues" evidence="2">
    <location>
        <begin position="1213"/>
        <end position="1224"/>
    </location>
</feature>
<dbReference type="EMBL" id="SGPK01000543">
    <property type="protein sequence ID" value="THH02633.1"/>
    <property type="molecule type" value="Genomic_DNA"/>
</dbReference>
<feature type="region of interest" description="Disordered" evidence="2">
    <location>
        <begin position="1211"/>
        <end position="1249"/>
    </location>
</feature>
<dbReference type="PANTHER" id="PTHR34491:SF156">
    <property type="entry name" value="KINESIN MOTOR DOMAIN-CONTAINING PROTEIN"/>
    <property type="match status" value="1"/>
</dbReference>
<accession>A0A4V3XBM8</accession>
<dbReference type="Proteomes" id="UP000308199">
    <property type="component" value="Unassembled WGS sequence"/>
</dbReference>
<feature type="coiled-coil region" evidence="1">
    <location>
        <begin position="626"/>
        <end position="653"/>
    </location>
</feature>
<feature type="compositionally biased region" description="Low complexity" evidence="2">
    <location>
        <begin position="483"/>
        <end position="508"/>
    </location>
</feature>
<evidence type="ECO:0000256" key="1">
    <source>
        <dbReference type="SAM" id="Coils"/>
    </source>
</evidence>
<feature type="compositionally biased region" description="Polar residues" evidence="2">
    <location>
        <begin position="996"/>
        <end position="1005"/>
    </location>
</feature>
<feature type="region of interest" description="Disordered" evidence="2">
    <location>
        <begin position="126"/>
        <end position="201"/>
    </location>
</feature>
<gene>
    <name evidence="3" type="ORF">EW145_g6723</name>
</gene>
<feature type="region of interest" description="Disordered" evidence="2">
    <location>
        <begin position="909"/>
        <end position="1101"/>
    </location>
</feature>
<evidence type="ECO:0008006" key="5">
    <source>
        <dbReference type="Google" id="ProtNLM"/>
    </source>
</evidence>
<feature type="compositionally biased region" description="Low complexity" evidence="2">
    <location>
        <begin position="1063"/>
        <end position="1099"/>
    </location>
</feature>
<feature type="region of interest" description="Disordered" evidence="2">
    <location>
        <begin position="478"/>
        <end position="510"/>
    </location>
</feature>
<evidence type="ECO:0000313" key="3">
    <source>
        <dbReference type="EMBL" id="THH02633.1"/>
    </source>
</evidence>